<dbReference type="GO" id="GO:0016616">
    <property type="term" value="F:oxidoreductase activity, acting on the CH-OH group of donors, NAD or NADP as acceptor"/>
    <property type="evidence" value="ECO:0007669"/>
    <property type="project" value="UniProtKB-ARBA"/>
</dbReference>
<name>A0A6J0BGZ2_NEOLC</name>
<dbReference type="FunCoup" id="A0A6J0BGZ2">
    <property type="interactions" value="147"/>
</dbReference>
<protein>
    <submittedName>
        <fullName evidence="6">Farnesol dehydrogenase</fullName>
    </submittedName>
</protein>
<dbReference type="OrthoDB" id="1933717at2759"/>
<feature type="coiled-coil region" evidence="4">
    <location>
        <begin position="33"/>
        <end position="60"/>
    </location>
</feature>
<dbReference type="FunFam" id="3.40.50.720:FF:000047">
    <property type="entry name" value="NADP-dependent L-serine/L-allo-threonine dehydrogenase"/>
    <property type="match status" value="1"/>
</dbReference>
<accession>A0A6J0BGZ2</accession>
<dbReference type="Proteomes" id="UP000829291">
    <property type="component" value="Chromosome 6"/>
</dbReference>
<dbReference type="PANTHER" id="PTHR43115">
    <property type="entry name" value="DEHYDROGENASE/REDUCTASE SDR FAMILY MEMBER 11"/>
    <property type="match status" value="1"/>
</dbReference>
<comment type="similarity">
    <text evidence="1 3">Belongs to the short-chain dehydrogenases/reductases (SDR) family.</text>
</comment>
<dbReference type="RefSeq" id="XP_015513008.1">
    <property type="nucleotide sequence ID" value="XM_015657522.2"/>
</dbReference>
<proteinExistence type="inferred from homology"/>
<sequence>MNRWIGKVALVTGASAGIGAATVEALVREGLKVVGIARRVENIEKLREELKDEKGELYARKCDVSKEEEILAVFEWIEENLGGVDVLVNNAGLMHAASLTDGDTEGFRRLLDVNVLAVAVCTREAVKSMKARHVDGHIFNINSVLGHYVFTASDRWSLYPSTKFAVTAMTEVTRKELIMANTKIKITSISPGFVKTELVTVASSESYYKEMLSINPSLNPEDVTSAIIYALGTPAHVQVCELILRPVGETMA</sequence>
<evidence type="ECO:0000256" key="1">
    <source>
        <dbReference type="ARBA" id="ARBA00006484"/>
    </source>
</evidence>
<keyword evidence="5" id="KW-1185">Reference proteome</keyword>
<evidence type="ECO:0000313" key="5">
    <source>
        <dbReference type="Proteomes" id="UP000829291"/>
    </source>
</evidence>
<dbReference type="AlphaFoldDB" id="A0A6J0BGZ2"/>
<dbReference type="InParanoid" id="A0A6J0BGZ2"/>
<gene>
    <name evidence="6" type="primary">LOC107219325</name>
</gene>
<dbReference type="PRINTS" id="PR00081">
    <property type="entry name" value="GDHRDH"/>
</dbReference>
<reference evidence="6" key="1">
    <citation type="submission" date="2025-08" db="UniProtKB">
        <authorList>
            <consortium name="RefSeq"/>
        </authorList>
    </citation>
    <scope>IDENTIFICATION</scope>
    <source>
        <tissue evidence="6">Thorax and Abdomen</tissue>
    </source>
</reference>
<dbReference type="InterPro" id="IPR036291">
    <property type="entry name" value="NAD(P)-bd_dom_sf"/>
</dbReference>
<evidence type="ECO:0000256" key="2">
    <source>
        <dbReference type="ARBA" id="ARBA00023002"/>
    </source>
</evidence>
<dbReference type="PANTHER" id="PTHR43115:SF4">
    <property type="entry name" value="DEHYDROGENASE_REDUCTASE SDR FAMILY MEMBER 11"/>
    <property type="match status" value="1"/>
</dbReference>
<dbReference type="Pfam" id="PF00106">
    <property type="entry name" value="adh_short"/>
    <property type="match status" value="1"/>
</dbReference>
<keyword evidence="4" id="KW-0175">Coiled coil</keyword>
<dbReference type="KEGG" id="nlo:107219325"/>
<dbReference type="GeneID" id="107219325"/>
<evidence type="ECO:0000256" key="4">
    <source>
        <dbReference type="SAM" id="Coils"/>
    </source>
</evidence>
<organism evidence="6">
    <name type="scientific">Neodiprion lecontei</name>
    <name type="common">Redheaded pine sawfly</name>
    <dbReference type="NCBI Taxonomy" id="441921"/>
    <lineage>
        <taxon>Eukaryota</taxon>
        <taxon>Metazoa</taxon>
        <taxon>Ecdysozoa</taxon>
        <taxon>Arthropoda</taxon>
        <taxon>Hexapoda</taxon>
        <taxon>Insecta</taxon>
        <taxon>Pterygota</taxon>
        <taxon>Neoptera</taxon>
        <taxon>Endopterygota</taxon>
        <taxon>Hymenoptera</taxon>
        <taxon>Tenthredinoidea</taxon>
        <taxon>Diprionidae</taxon>
        <taxon>Diprioninae</taxon>
        <taxon>Neodiprion</taxon>
    </lineage>
</organism>
<keyword evidence="2" id="KW-0560">Oxidoreductase</keyword>
<evidence type="ECO:0000313" key="6">
    <source>
        <dbReference type="RefSeq" id="XP_015513008.1"/>
    </source>
</evidence>
<dbReference type="PRINTS" id="PR00080">
    <property type="entry name" value="SDRFAMILY"/>
</dbReference>
<dbReference type="InterPro" id="IPR002347">
    <property type="entry name" value="SDR_fam"/>
</dbReference>
<dbReference type="Gene3D" id="3.40.50.720">
    <property type="entry name" value="NAD(P)-binding Rossmann-like Domain"/>
    <property type="match status" value="1"/>
</dbReference>
<dbReference type="SUPFAM" id="SSF51735">
    <property type="entry name" value="NAD(P)-binding Rossmann-fold domains"/>
    <property type="match status" value="1"/>
</dbReference>
<evidence type="ECO:0000256" key="3">
    <source>
        <dbReference type="RuleBase" id="RU000363"/>
    </source>
</evidence>